<proteinExistence type="predicted"/>
<reference evidence="1 2" key="1">
    <citation type="submission" date="2013-07" db="EMBL/GenBank/DDBJ databases">
        <title>Sulfurimonas hongkongensis AST-10 Genome Sequencing.</title>
        <authorList>
            <person name="Cai L."/>
            <person name="Zhang T."/>
        </authorList>
    </citation>
    <scope>NUCLEOTIDE SEQUENCE [LARGE SCALE GENOMIC DNA]</scope>
    <source>
        <strain evidence="1 2">AST-10</strain>
    </source>
</reference>
<evidence type="ECO:0000313" key="2">
    <source>
        <dbReference type="Proteomes" id="UP000015520"/>
    </source>
</evidence>
<protein>
    <recommendedName>
        <fullName evidence="3">Cytochrome c domain-containing protein</fullName>
    </recommendedName>
</protein>
<dbReference type="Proteomes" id="UP000015520">
    <property type="component" value="Unassembled WGS sequence"/>
</dbReference>
<comment type="caution">
    <text evidence="1">The sequence shown here is derived from an EMBL/GenBank/DDBJ whole genome shotgun (WGS) entry which is preliminary data.</text>
</comment>
<dbReference type="eggNOG" id="COG2010">
    <property type="taxonomic scope" value="Bacteria"/>
</dbReference>
<sequence>MVRLLSVFLLFYITLGASEFDKNCFDCHGKDFKFHIIMKKYTLKYSSEKRIKEAMFDYLREPSPEKSILPLEYIQKFGLKEKSPLDDKTLREMIDIYYDRFNLQSKLF</sequence>
<dbReference type="GO" id="GO:0009055">
    <property type="term" value="F:electron transfer activity"/>
    <property type="evidence" value="ECO:0007669"/>
    <property type="project" value="InterPro"/>
</dbReference>
<organism evidence="1 2">
    <name type="scientific">Sulfurimonas hongkongensis</name>
    <dbReference type="NCBI Taxonomy" id="1172190"/>
    <lineage>
        <taxon>Bacteria</taxon>
        <taxon>Pseudomonadati</taxon>
        <taxon>Campylobacterota</taxon>
        <taxon>Epsilonproteobacteria</taxon>
        <taxon>Campylobacterales</taxon>
        <taxon>Sulfurimonadaceae</taxon>
        <taxon>Sulfurimonas</taxon>
    </lineage>
</organism>
<dbReference type="RefSeq" id="WP_021286555.1">
    <property type="nucleotide sequence ID" value="NZ_AUPZ01000002.1"/>
</dbReference>
<evidence type="ECO:0008006" key="3">
    <source>
        <dbReference type="Google" id="ProtNLM"/>
    </source>
</evidence>
<name>T0JH96_9BACT</name>
<dbReference type="GO" id="GO:0020037">
    <property type="term" value="F:heme binding"/>
    <property type="evidence" value="ECO:0007669"/>
    <property type="project" value="InterPro"/>
</dbReference>
<dbReference type="PATRIC" id="fig|1172190.3.peg.262"/>
<evidence type="ECO:0000313" key="1">
    <source>
        <dbReference type="EMBL" id="EQB40475.1"/>
    </source>
</evidence>
<dbReference type="SUPFAM" id="SSF46626">
    <property type="entry name" value="Cytochrome c"/>
    <property type="match status" value="1"/>
</dbReference>
<gene>
    <name evidence="1" type="ORF">M947_01370</name>
</gene>
<dbReference type="OrthoDB" id="5339771at2"/>
<dbReference type="STRING" id="1172190.M947_01370"/>
<dbReference type="EMBL" id="AUPZ01000002">
    <property type="protein sequence ID" value="EQB40475.1"/>
    <property type="molecule type" value="Genomic_DNA"/>
</dbReference>
<dbReference type="InterPro" id="IPR036909">
    <property type="entry name" value="Cyt_c-like_dom_sf"/>
</dbReference>
<accession>T0JH96</accession>
<dbReference type="AlphaFoldDB" id="T0JH96"/>
<keyword evidence="2" id="KW-1185">Reference proteome</keyword>